<dbReference type="Proteomes" id="UP000319516">
    <property type="component" value="Unassembled WGS sequence"/>
</dbReference>
<keyword evidence="1" id="KW-0812">Transmembrane</keyword>
<reference evidence="2 3" key="1">
    <citation type="submission" date="2019-06" db="EMBL/GenBank/DDBJ databases">
        <title>Sequencing the genomes of 1000 actinobacteria strains.</title>
        <authorList>
            <person name="Klenk H.-P."/>
        </authorList>
    </citation>
    <scope>NUCLEOTIDE SEQUENCE [LARGE SCALE GENOMIC DNA]</scope>
    <source>
        <strain evidence="2 3">DSM 12335</strain>
    </source>
</reference>
<keyword evidence="1" id="KW-0472">Membrane</keyword>
<proteinExistence type="predicted"/>
<organism evidence="2 3">
    <name type="scientific">Ornithinicoccus hortensis</name>
    <dbReference type="NCBI Taxonomy" id="82346"/>
    <lineage>
        <taxon>Bacteria</taxon>
        <taxon>Bacillati</taxon>
        <taxon>Actinomycetota</taxon>
        <taxon>Actinomycetes</taxon>
        <taxon>Micrococcales</taxon>
        <taxon>Intrasporangiaceae</taxon>
        <taxon>Ornithinicoccus</taxon>
    </lineage>
</organism>
<keyword evidence="1" id="KW-1133">Transmembrane helix</keyword>
<accession>A0A542YUF8</accession>
<gene>
    <name evidence="2" type="ORF">FB467_2869</name>
</gene>
<evidence type="ECO:0000256" key="1">
    <source>
        <dbReference type="SAM" id="Phobius"/>
    </source>
</evidence>
<sequence>MEELYHLAGNSVTIALTAWLCVTTLGGGIGSFVFLGSYAVVVWVQATMPEYALLMPLSSGYLSDGTLDRSFHWPWIFGLALAVHWQIWRRAALPLFNL</sequence>
<feature type="transmembrane region" description="Helical" evidence="1">
    <location>
        <begin position="12"/>
        <end position="45"/>
    </location>
</feature>
<evidence type="ECO:0000313" key="2">
    <source>
        <dbReference type="EMBL" id="TQL51715.1"/>
    </source>
</evidence>
<comment type="caution">
    <text evidence="2">The sequence shown here is derived from an EMBL/GenBank/DDBJ whole genome shotgun (WGS) entry which is preliminary data.</text>
</comment>
<keyword evidence="3" id="KW-1185">Reference proteome</keyword>
<feature type="transmembrane region" description="Helical" evidence="1">
    <location>
        <begin position="71"/>
        <end position="88"/>
    </location>
</feature>
<protein>
    <submittedName>
        <fullName evidence="2">Uncharacterized protein</fullName>
    </submittedName>
</protein>
<evidence type="ECO:0000313" key="3">
    <source>
        <dbReference type="Proteomes" id="UP000319516"/>
    </source>
</evidence>
<dbReference type="AlphaFoldDB" id="A0A542YUF8"/>
<name>A0A542YUF8_9MICO</name>
<dbReference type="EMBL" id="VFOP01000001">
    <property type="protein sequence ID" value="TQL51715.1"/>
    <property type="molecule type" value="Genomic_DNA"/>
</dbReference>